<dbReference type="OrthoDB" id="9804603at2"/>
<dbReference type="Gene3D" id="3.30.70.20">
    <property type="match status" value="1"/>
</dbReference>
<evidence type="ECO:0000256" key="3">
    <source>
        <dbReference type="ARBA" id="ARBA00022723"/>
    </source>
</evidence>
<evidence type="ECO:0000256" key="7">
    <source>
        <dbReference type="ARBA" id="ARBA00023014"/>
    </source>
</evidence>
<protein>
    <submittedName>
        <fullName evidence="9">Ferredoxin</fullName>
    </submittedName>
</protein>
<evidence type="ECO:0000256" key="6">
    <source>
        <dbReference type="ARBA" id="ARBA00023004"/>
    </source>
</evidence>
<dbReference type="PANTHER" id="PTHR43687">
    <property type="entry name" value="ADENYLYLSULFATE REDUCTASE, BETA SUBUNIT"/>
    <property type="match status" value="1"/>
</dbReference>
<evidence type="ECO:0000256" key="5">
    <source>
        <dbReference type="ARBA" id="ARBA00022982"/>
    </source>
</evidence>
<keyword evidence="4" id="KW-0677">Repeat</keyword>
<feature type="domain" description="4Fe-4S ferredoxin-type" evidence="8">
    <location>
        <begin position="31"/>
        <end position="61"/>
    </location>
</feature>
<dbReference type="STRING" id="1503.CLPU_18c00100"/>
<dbReference type="PANTHER" id="PTHR43687:SF6">
    <property type="entry name" value="L-ASPARTATE SEMIALDEHYDE SULFURTRANSFERASE IRON-SULFUR SUBUNIT"/>
    <property type="match status" value="1"/>
</dbReference>
<keyword evidence="2" id="KW-0004">4Fe-4S</keyword>
<dbReference type="InterPro" id="IPR050572">
    <property type="entry name" value="Fe-S_Ferredoxin"/>
</dbReference>
<sequence length="104" mass="11836">MSIRIDKDKCVSCGKCTDVCPGNLIYKDKNKKAFIKYPRDCWGCTACLKECGVGAINYYLGADIGGKGGYLYTEKDKDYLYWHIVNKDGEKRVITINKKESNKY</sequence>
<keyword evidence="3" id="KW-0479">Metal-binding</keyword>
<keyword evidence="6" id="KW-0408">Iron</keyword>
<evidence type="ECO:0000313" key="10">
    <source>
        <dbReference type="Proteomes" id="UP000037267"/>
    </source>
</evidence>
<dbReference type="GO" id="GO:0046872">
    <property type="term" value="F:metal ion binding"/>
    <property type="evidence" value="ECO:0007669"/>
    <property type="project" value="UniProtKB-KW"/>
</dbReference>
<dbReference type="AlphaFoldDB" id="A0A0L0W6Z5"/>
<dbReference type="SUPFAM" id="SSF54862">
    <property type="entry name" value="4Fe-4S ferredoxins"/>
    <property type="match status" value="1"/>
</dbReference>
<reference evidence="10" key="1">
    <citation type="submission" date="2015-07" db="EMBL/GenBank/DDBJ databases">
        <title>Draft genome sequence of the purine-degrading Gottschalkia purinilyticum DSM 1384 (formerly Clostridium purinilyticum).</title>
        <authorList>
            <person name="Poehlein A."/>
            <person name="Schiel-Bengelsdorf B."/>
            <person name="Bengelsdorf F.R."/>
            <person name="Daniel R."/>
            <person name="Duerre P."/>
        </authorList>
    </citation>
    <scope>NUCLEOTIDE SEQUENCE [LARGE SCALE GENOMIC DNA]</scope>
    <source>
        <strain evidence="10">DSM 1384</strain>
    </source>
</reference>
<accession>A0A0L0W6Z5</accession>
<dbReference type="RefSeq" id="WP_050356302.1">
    <property type="nucleotide sequence ID" value="NZ_LGSS01000018.1"/>
</dbReference>
<dbReference type="InterPro" id="IPR017900">
    <property type="entry name" value="4Fe4S_Fe_S_CS"/>
</dbReference>
<evidence type="ECO:0000259" key="8">
    <source>
        <dbReference type="PROSITE" id="PS51379"/>
    </source>
</evidence>
<evidence type="ECO:0000256" key="1">
    <source>
        <dbReference type="ARBA" id="ARBA00022448"/>
    </source>
</evidence>
<feature type="domain" description="4Fe-4S ferredoxin-type" evidence="8">
    <location>
        <begin position="1"/>
        <end position="30"/>
    </location>
</feature>
<keyword evidence="7" id="KW-0411">Iron-sulfur</keyword>
<dbReference type="InterPro" id="IPR017896">
    <property type="entry name" value="4Fe4S_Fe-S-bd"/>
</dbReference>
<gene>
    <name evidence="9" type="ORF">CLPU_18c00100</name>
</gene>
<keyword evidence="5" id="KW-0249">Electron transport</keyword>
<keyword evidence="10" id="KW-1185">Reference proteome</keyword>
<dbReference type="GO" id="GO:0051539">
    <property type="term" value="F:4 iron, 4 sulfur cluster binding"/>
    <property type="evidence" value="ECO:0007669"/>
    <property type="project" value="UniProtKB-KW"/>
</dbReference>
<dbReference type="PATRIC" id="fig|1503.3.peg.763"/>
<dbReference type="Pfam" id="PF14697">
    <property type="entry name" value="Fer4_21"/>
    <property type="match status" value="1"/>
</dbReference>
<evidence type="ECO:0000256" key="2">
    <source>
        <dbReference type="ARBA" id="ARBA00022485"/>
    </source>
</evidence>
<keyword evidence="1" id="KW-0813">Transport</keyword>
<dbReference type="PROSITE" id="PS51379">
    <property type="entry name" value="4FE4S_FER_2"/>
    <property type="match status" value="2"/>
</dbReference>
<proteinExistence type="predicted"/>
<dbReference type="Proteomes" id="UP000037267">
    <property type="component" value="Unassembled WGS sequence"/>
</dbReference>
<evidence type="ECO:0000313" key="9">
    <source>
        <dbReference type="EMBL" id="KNF07328.1"/>
    </source>
</evidence>
<organism evidence="9 10">
    <name type="scientific">Gottschalkia purinilytica</name>
    <name type="common">Clostridium purinilyticum</name>
    <dbReference type="NCBI Taxonomy" id="1503"/>
    <lineage>
        <taxon>Bacteria</taxon>
        <taxon>Bacillati</taxon>
        <taxon>Bacillota</taxon>
        <taxon>Tissierellia</taxon>
        <taxon>Tissierellales</taxon>
        <taxon>Gottschalkiaceae</taxon>
        <taxon>Gottschalkia</taxon>
    </lineage>
</organism>
<comment type="caution">
    <text evidence="9">The sequence shown here is derived from an EMBL/GenBank/DDBJ whole genome shotgun (WGS) entry which is preliminary data.</text>
</comment>
<name>A0A0L0W6Z5_GOTPU</name>
<dbReference type="EMBL" id="LGSS01000018">
    <property type="protein sequence ID" value="KNF07328.1"/>
    <property type="molecule type" value="Genomic_DNA"/>
</dbReference>
<evidence type="ECO:0000256" key="4">
    <source>
        <dbReference type="ARBA" id="ARBA00022737"/>
    </source>
</evidence>
<dbReference type="PROSITE" id="PS00198">
    <property type="entry name" value="4FE4S_FER_1"/>
    <property type="match status" value="2"/>
</dbReference>